<comment type="caution">
    <text evidence="2">The sequence shown here is derived from an EMBL/GenBank/DDBJ whole genome shotgun (WGS) entry which is preliminary data.</text>
</comment>
<keyword evidence="3" id="KW-1185">Reference proteome</keyword>
<gene>
    <name evidence="2" type="ORF">K7432_001752</name>
</gene>
<evidence type="ECO:0000313" key="2">
    <source>
        <dbReference type="EMBL" id="KAK9767982.1"/>
    </source>
</evidence>
<organism evidence="2 3">
    <name type="scientific">Basidiobolus ranarum</name>
    <dbReference type="NCBI Taxonomy" id="34480"/>
    <lineage>
        <taxon>Eukaryota</taxon>
        <taxon>Fungi</taxon>
        <taxon>Fungi incertae sedis</taxon>
        <taxon>Zoopagomycota</taxon>
        <taxon>Entomophthoromycotina</taxon>
        <taxon>Basidiobolomycetes</taxon>
        <taxon>Basidiobolales</taxon>
        <taxon>Basidiobolaceae</taxon>
        <taxon>Basidiobolus</taxon>
    </lineage>
</organism>
<dbReference type="EMBL" id="JASJQH010000042">
    <property type="protein sequence ID" value="KAK9767982.1"/>
    <property type="molecule type" value="Genomic_DNA"/>
</dbReference>
<accession>A0ABR2X2J2</accession>
<feature type="signal peptide" evidence="1">
    <location>
        <begin position="1"/>
        <end position="16"/>
    </location>
</feature>
<evidence type="ECO:0000256" key="1">
    <source>
        <dbReference type="SAM" id="SignalP"/>
    </source>
</evidence>
<name>A0ABR2X2J2_9FUNG</name>
<sequence length="250" mass="27245">MRSLYLQLALISLAAALPVDQVVFSLKKNNGVISDTLSSTGDVKNIQISWDGKDINTPKLKQQNLERKMTMYPLDQNLPINQGKMNAEGSELKMQETGCDGMDSEYNDPLVAIPLDMIKGQSQDYPISEDPFGLGNDGIFTQLIPQPFMDNTIQSGMSDLLQPSIFASPFSQIQNLISGTNFIPGFPTGILQDMMSNLPFGNGMIELGSPMDGINMSPELGVEMSEMLVPDGFPLPDLTSGLSMMEILVT</sequence>
<evidence type="ECO:0000313" key="3">
    <source>
        <dbReference type="Proteomes" id="UP001479436"/>
    </source>
</evidence>
<dbReference type="Proteomes" id="UP001479436">
    <property type="component" value="Unassembled WGS sequence"/>
</dbReference>
<proteinExistence type="predicted"/>
<keyword evidence="1" id="KW-0732">Signal</keyword>
<protein>
    <submittedName>
        <fullName evidence="2">Uncharacterized protein</fullName>
    </submittedName>
</protein>
<reference evidence="2 3" key="1">
    <citation type="submission" date="2023-04" db="EMBL/GenBank/DDBJ databases">
        <title>Genome of Basidiobolus ranarum AG-B5.</title>
        <authorList>
            <person name="Stajich J.E."/>
            <person name="Carter-House D."/>
            <person name="Gryganskyi A."/>
        </authorList>
    </citation>
    <scope>NUCLEOTIDE SEQUENCE [LARGE SCALE GENOMIC DNA]</scope>
    <source>
        <strain evidence="2 3">AG-B5</strain>
    </source>
</reference>
<feature type="chain" id="PRO_5045909962" evidence="1">
    <location>
        <begin position="17"/>
        <end position="250"/>
    </location>
</feature>